<reference evidence="4 5" key="1">
    <citation type="submission" date="2018-08" db="EMBL/GenBank/DDBJ databases">
        <title>Isolation, diversity and antifungal activity of Actinobacteria from cow dung.</title>
        <authorList>
            <person name="Ling L."/>
        </authorList>
    </citation>
    <scope>NUCLEOTIDE SEQUENCE [LARGE SCALE GENOMIC DNA]</scope>
    <source>
        <strain evidence="4 5">NEAU-LLE</strain>
    </source>
</reference>
<dbReference type="Gene3D" id="3.40.50.2000">
    <property type="entry name" value="Glycogen Phosphorylase B"/>
    <property type="match status" value="2"/>
</dbReference>
<keyword evidence="1" id="KW-0328">Glycosyltransferase</keyword>
<name>A0A371NWR1_9MICO</name>
<dbReference type="InterPro" id="IPR028098">
    <property type="entry name" value="Glyco_trans_4-like_N"/>
</dbReference>
<dbReference type="SUPFAM" id="SSF53756">
    <property type="entry name" value="UDP-Glycosyltransferase/glycogen phosphorylase"/>
    <property type="match status" value="1"/>
</dbReference>
<protein>
    <submittedName>
        <fullName evidence="4">Glycosyltransferase</fullName>
    </submittedName>
</protein>
<sequence length="385" mass="41485">MATRIYRPEAAAASLRLGALVDELVMRGGEVRVLTTRPPKAVAIEPERAEVHRWPVLRDRSGYVRGYLPYLSFDVPLFFRVLFGAGADVYVCEPPPTTGFMMRLAAALRRRPYLYYAADIWSDASAATSAPAFVVRIVRWLESTALRGAAGVLAVNKGVQNRVAALAPESRTHIVGHGVDLEQFSVDGGTVHEPADIVYVGSASEWHGAELAVSALAEVMREDASLTAAFIGQGASWQGMQESVRRHGLMDRIRFIDTVPPRDAARWLRGARVSIATLAPGQGYDFAVPTKLYASVAVGTPVVYSGPEPVRSMIEDNGLGVGTRYEVDAFAAGLRRALAAHSPDGAQRLAAWAEDNVSARAVAARSAAIIFDVAAGVQVQGRRHR</sequence>
<evidence type="ECO:0000313" key="5">
    <source>
        <dbReference type="Proteomes" id="UP000262172"/>
    </source>
</evidence>
<dbReference type="PANTHER" id="PTHR12526:SF510">
    <property type="entry name" value="D-INOSITOL 3-PHOSPHATE GLYCOSYLTRANSFERASE"/>
    <property type="match status" value="1"/>
</dbReference>
<dbReference type="Pfam" id="PF13692">
    <property type="entry name" value="Glyco_trans_1_4"/>
    <property type="match status" value="1"/>
</dbReference>
<evidence type="ECO:0000259" key="3">
    <source>
        <dbReference type="Pfam" id="PF13439"/>
    </source>
</evidence>
<accession>A0A371NWR1</accession>
<comment type="caution">
    <text evidence="4">The sequence shown here is derived from an EMBL/GenBank/DDBJ whole genome shotgun (WGS) entry which is preliminary data.</text>
</comment>
<dbReference type="Proteomes" id="UP000262172">
    <property type="component" value="Unassembled WGS sequence"/>
</dbReference>
<dbReference type="RefSeq" id="WP_116240835.1">
    <property type="nucleotide sequence ID" value="NZ_QUAB01000015.1"/>
</dbReference>
<evidence type="ECO:0000256" key="1">
    <source>
        <dbReference type="ARBA" id="ARBA00022676"/>
    </source>
</evidence>
<dbReference type="Pfam" id="PF13439">
    <property type="entry name" value="Glyco_transf_4"/>
    <property type="match status" value="1"/>
</dbReference>
<organism evidence="4 5">
    <name type="scientific">Microbacterium bovistercoris</name>
    <dbReference type="NCBI Taxonomy" id="2293570"/>
    <lineage>
        <taxon>Bacteria</taxon>
        <taxon>Bacillati</taxon>
        <taxon>Actinomycetota</taxon>
        <taxon>Actinomycetes</taxon>
        <taxon>Micrococcales</taxon>
        <taxon>Microbacteriaceae</taxon>
        <taxon>Microbacterium</taxon>
    </lineage>
</organism>
<dbReference type="AlphaFoldDB" id="A0A371NWR1"/>
<keyword evidence="5" id="KW-1185">Reference proteome</keyword>
<keyword evidence="2 4" id="KW-0808">Transferase</keyword>
<gene>
    <name evidence="4" type="ORF">DY023_02815</name>
</gene>
<dbReference type="PANTHER" id="PTHR12526">
    <property type="entry name" value="GLYCOSYLTRANSFERASE"/>
    <property type="match status" value="1"/>
</dbReference>
<dbReference type="OrthoDB" id="3657271at2"/>
<proteinExistence type="predicted"/>
<dbReference type="EMBL" id="QUAB01000015">
    <property type="protein sequence ID" value="REJ07590.1"/>
    <property type="molecule type" value="Genomic_DNA"/>
</dbReference>
<evidence type="ECO:0000313" key="4">
    <source>
        <dbReference type="EMBL" id="REJ07590.1"/>
    </source>
</evidence>
<feature type="domain" description="Glycosyltransferase subfamily 4-like N-terminal" evidence="3">
    <location>
        <begin position="19"/>
        <end position="183"/>
    </location>
</feature>
<dbReference type="CDD" id="cd03794">
    <property type="entry name" value="GT4_WbuB-like"/>
    <property type="match status" value="1"/>
</dbReference>
<dbReference type="GO" id="GO:0016757">
    <property type="term" value="F:glycosyltransferase activity"/>
    <property type="evidence" value="ECO:0007669"/>
    <property type="project" value="UniProtKB-KW"/>
</dbReference>
<evidence type="ECO:0000256" key="2">
    <source>
        <dbReference type="ARBA" id="ARBA00022679"/>
    </source>
</evidence>